<feature type="signal peptide" evidence="1">
    <location>
        <begin position="1"/>
        <end position="16"/>
    </location>
</feature>
<evidence type="ECO:0000313" key="2">
    <source>
        <dbReference type="EMBL" id="KAK3214611.1"/>
    </source>
</evidence>
<gene>
    <name evidence="2" type="ORF">GRF29_19g761787</name>
</gene>
<dbReference type="AlphaFoldDB" id="A0AAN6RKQ4"/>
<dbReference type="Pfam" id="PF04681">
    <property type="entry name" value="Bys1"/>
    <property type="match status" value="1"/>
</dbReference>
<evidence type="ECO:0000256" key="1">
    <source>
        <dbReference type="SAM" id="SignalP"/>
    </source>
</evidence>
<dbReference type="Proteomes" id="UP001280581">
    <property type="component" value="Unassembled WGS sequence"/>
</dbReference>
<sequence>MRFLVALATLASTVTAEPGKSIVTNLTPDPLYLWVVPDAWGSAIGSRVLVEAGGNWSEPFHVGRFGNSTITTGVAIKLSKDPYGLYNSTPLQILGYALAGDRVWYNLDAVNGDPFKGRNVTVSSEGAGSIEWPNGEDIGDATRDNAADKDVHLVISSKA</sequence>
<dbReference type="PANTHER" id="PTHR36195">
    <property type="entry name" value="DOMAIN PROTEIN, PUTATIVE (AFU_ORTHOLOGUE AFUA_5G01990)-RELATED-RELATED"/>
    <property type="match status" value="1"/>
</dbReference>
<keyword evidence="1" id="KW-0732">Signal</keyword>
<dbReference type="EMBL" id="WVTA01000003">
    <property type="protein sequence ID" value="KAK3214611.1"/>
    <property type="molecule type" value="Genomic_DNA"/>
</dbReference>
<proteinExistence type="predicted"/>
<feature type="chain" id="PRO_5042828641" description="BYS1 domain protein" evidence="1">
    <location>
        <begin position="17"/>
        <end position="159"/>
    </location>
</feature>
<reference evidence="2 3" key="1">
    <citation type="submission" date="2021-02" db="EMBL/GenBank/DDBJ databases">
        <title>Genome assembly of Pseudopithomyces chartarum.</title>
        <authorList>
            <person name="Jauregui R."/>
            <person name="Singh J."/>
            <person name="Voisey C."/>
        </authorList>
    </citation>
    <scope>NUCLEOTIDE SEQUENCE [LARGE SCALE GENOMIC DNA]</scope>
    <source>
        <strain evidence="2 3">AGR01</strain>
    </source>
</reference>
<comment type="caution">
    <text evidence="2">The sequence shown here is derived from an EMBL/GenBank/DDBJ whole genome shotgun (WGS) entry which is preliminary data.</text>
</comment>
<accession>A0AAN6RKQ4</accession>
<dbReference type="PANTHER" id="PTHR36195:SF4">
    <property type="entry name" value="DOMAIN PROTEIN, PUTATIVE (AFU_ORTHOLOGUE AFUA_5G01990)-RELATED"/>
    <property type="match status" value="1"/>
</dbReference>
<evidence type="ECO:0000313" key="3">
    <source>
        <dbReference type="Proteomes" id="UP001280581"/>
    </source>
</evidence>
<dbReference type="InterPro" id="IPR006771">
    <property type="entry name" value="CetA-like"/>
</dbReference>
<evidence type="ECO:0008006" key="4">
    <source>
        <dbReference type="Google" id="ProtNLM"/>
    </source>
</evidence>
<name>A0AAN6RKQ4_9PLEO</name>
<keyword evidence="3" id="KW-1185">Reference proteome</keyword>
<protein>
    <recommendedName>
        <fullName evidence="4">BYS1 domain protein</fullName>
    </recommendedName>
</protein>
<organism evidence="2 3">
    <name type="scientific">Pseudopithomyces chartarum</name>
    <dbReference type="NCBI Taxonomy" id="1892770"/>
    <lineage>
        <taxon>Eukaryota</taxon>
        <taxon>Fungi</taxon>
        <taxon>Dikarya</taxon>
        <taxon>Ascomycota</taxon>
        <taxon>Pezizomycotina</taxon>
        <taxon>Dothideomycetes</taxon>
        <taxon>Pleosporomycetidae</taxon>
        <taxon>Pleosporales</taxon>
        <taxon>Massarineae</taxon>
        <taxon>Didymosphaeriaceae</taxon>
        <taxon>Pseudopithomyces</taxon>
    </lineage>
</organism>